<dbReference type="EMBL" id="JACIIQ010000022">
    <property type="protein sequence ID" value="MBB5672308.1"/>
    <property type="molecule type" value="Genomic_DNA"/>
</dbReference>
<dbReference type="Proteomes" id="UP000528595">
    <property type="component" value="Unassembled WGS sequence"/>
</dbReference>
<sequence>MKVKAASAACFQEIAMTAANAPQFHQDPDRLNWADVEECGLQPVATGSDASDVTEE</sequence>
<proteinExistence type="predicted"/>
<organism evidence="1">
    <name type="scientific">Xanthomonas arboricola</name>
    <dbReference type="NCBI Taxonomy" id="56448"/>
    <lineage>
        <taxon>Bacteria</taxon>
        <taxon>Pseudomonadati</taxon>
        <taxon>Pseudomonadota</taxon>
        <taxon>Gammaproteobacteria</taxon>
        <taxon>Lysobacterales</taxon>
        <taxon>Lysobacteraceae</taxon>
        <taxon>Xanthomonas</taxon>
    </lineage>
</organism>
<accession>A0AB73H286</accession>
<dbReference type="RefSeq" id="WP_184578691.1">
    <property type="nucleotide sequence ID" value="NZ_JACIIQ010000022.1"/>
</dbReference>
<gene>
    <name evidence="1" type="ORF">FHR65_003906</name>
</gene>
<protein>
    <submittedName>
        <fullName evidence="1">Uncharacterized protein</fullName>
    </submittedName>
</protein>
<reference evidence="1" key="1">
    <citation type="submission" date="2020-08" db="EMBL/GenBank/DDBJ databases">
        <title>Studying the diversity of plant-associated saprophytic bacteria and their role in host health and plant-pathogen interactions.</title>
        <authorList>
            <person name="Potnis N."/>
        </authorList>
    </citation>
    <scope>NUCLEOTIDE SEQUENCE</scope>
    <source>
        <strain evidence="1">F21</strain>
    </source>
</reference>
<comment type="caution">
    <text evidence="1">The sequence shown here is derived from an EMBL/GenBank/DDBJ whole genome shotgun (WGS) entry which is preliminary data.</text>
</comment>
<dbReference type="AlphaFoldDB" id="A0AB73H286"/>
<evidence type="ECO:0000313" key="1">
    <source>
        <dbReference type="EMBL" id="MBB5672308.1"/>
    </source>
</evidence>
<name>A0AB73H286_9XANT</name>